<dbReference type="InterPro" id="IPR013087">
    <property type="entry name" value="Znf_C2H2_type"/>
</dbReference>
<reference evidence="3 4" key="1">
    <citation type="journal article" date="2020" name="Genomics">
        <title>Complete, high-quality genomes from long-read metagenomic sequencing of two wolf lichen thalli reveals enigmatic genome architecture.</title>
        <authorList>
            <person name="McKenzie S.K."/>
            <person name="Walston R.F."/>
            <person name="Allen J.L."/>
        </authorList>
    </citation>
    <scope>NUCLEOTIDE SEQUENCE [LARGE SCALE GENOMIC DNA]</scope>
    <source>
        <strain evidence="3">WasteWater2</strain>
    </source>
</reference>
<dbReference type="EMBL" id="JACCJC010000050">
    <property type="protein sequence ID" value="KAF6232217.1"/>
    <property type="molecule type" value="Genomic_DNA"/>
</dbReference>
<dbReference type="PROSITE" id="PS00028">
    <property type="entry name" value="ZINC_FINGER_C2H2_1"/>
    <property type="match status" value="1"/>
</dbReference>
<dbReference type="Gene3D" id="3.30.160.60">
    <property type="entry name" value="Classic Zinc Finger"/>
    <property type="match status" value="1"/>
</dbReference>
<sequence>MDFSYADGPRSSEPGENNYEYTIDTPDDEWWGSMLSIGHSDATGHQELPEPTTASLGSTSQSSQSRGYFSSLQPSSSPYFAGAQSSYPAIQLPANSLATFDAPFTLHPGGTSEMFVTSTLGDASSSNSFEAVGTASAGHESGLDNTAPSDEFCDVSRGLDQQSLALSGAVNTTRYEAHHKDLRSNFDSTLQSHKNQEASDALADSHAGYVTKDNPATPYSYFFEEGGREQRQNGIQMDEYEAVVESGIYPAPRHGNEPGARLASDRTCPGRLSPGDSSRAFLLTTSSTSATQTHPTNDSWKCDDCGRVLATKGTKNRNRNKRRHHCPGTGPKNPCPICPKSFNRSDTRLLHLRKWHPEIHMEPPRPRKRKDL</sequence>
<keyword evidence="4" id="KW-1185">Reference proteome</keyword>
<proteinExistence type="predicted"/>
<evidence type="ECO:0000313" key="4">
    <source>
        <dbReference type="Proteomes" id="UP000578531"/>
    </source>
</evidence>
<accession>A0A8H6L1N7</accession>
<organism evidence="3 4">
    <name type="scientific">Letharia columbiana</name>
    <dbReference type="NCBI Taxonomy" id="112416"/>
    <lineage>
        <taxon>Eukaryota</taxon>
        <taxon>Fungi</taxon>
        <taxon>Dikarya</taxon>
        <taxon>Ascomycota</taxon>
        <taxon>Pezizomycotina</taxon>
        <taxon>Lecanoromycetes</taxon>
        <taxon>OSLEUM clade</taxon>
        <taxon>Lecanoromycetidae</taxon>
        <taxon>Lecanorales</taxon>
        <taxon>Lecanorineae</taxon>
        <taxon>Parmeliaceae</taxon>
        <taxon>Letharia</taxon>
    </lineage>
</organism>
<feature type="region of interest" description="Disordered" evidence="1">
    <location>
        <begin position="1"/>
        <end position="70"/>
    </location>
</feature>
<name>A0A8H6L1N7_9LECA</name>
<evidence type="ECO:0000313" key="3">
    <source>
        <dbReference type="EMBL" id="KAF6232217.1"/>
    </source>
</evidence>
<dbReference type="Pfam" id="PF00096">
    <property type="entry name" value="zf-C2H2"/>
    <property type="match status" value="1"/>
</dbReference>
<gene>
    <name evidence="3" type="ORF">HO173_009600</name>
</gene>
<comment type="caution">
    <text evidence="3">The sequence shown here is derived from an EMBL/GenBank/DDBJ whole genome shotgun (WGS) entry which is preliminary data.</text>
</comment>
<feature type="region of interest" description="Disordered" evidence="1">
    <location>
        <begin position="313"/>
        <end position="337"/>
    </location>
</feature>
<protein>
    <recommendedName>
        <fullName evidence="2">C2H2-type domain-containing protein</fullName>
    </recommendedName>
</protein>
<evidence type="ECO:0000256" key="1">
    <source>
        <dbReference type="SAM" id="MobiDB-lite"/>
    </source>
</evidence>
<dbReference type="Proteomes" id="UP000578531">
    <property type="component" value="Unassembled WGS sequence"/>
</dbReference>
<dbReference type="OrthoDB" id="3940153at2759"/>
<dbReference type="RefSeq" id="XP_037161646.1">
    <property type="nucleotide sequence ID" value="XM_037311490.1"/>
</dbReference>
<dbReference type="AlphaFoldDB" id="A0A8H6L1N7"/>
<feature type="domain" description="C2H2-type" evidence="2">
    <location>
        <begin position="335"/>
        <end position="356"/>
    </location>
</feature>
<feature type="region of interest" description="Disordered" evidence="1">
    <location>
        <begin position="126"/>
        <end position="149"/>
    </location>
</feature>
<evidence type="ECO:0000259" key="2">
    <source>
        <dbReference type="PROSITE" id="PS00028"/>
    </source>
</evidence>
<dbReference type="GeneID" id="59291251"/>
<feature type="compositionally biased region" description="Low complexity" evidence="1">
    <location>
        <begin position="55"/>
        <end position="70"/>
    </location>
</feature>
<feature type="compositionally biased region" description="Basic residues" evidence="1">
    <location>
        <begin position="314"/>
        <end position="326"/>
    </location>
</feature>